<feature type="active site" description="Proton donor" evidence="2">
    <location>
        <position position="44"/>
    </location>
</feature>
<feature type="domain" description="Phosphoesterase HXTX" evidence="3">
    <location>
        <begin position="10"/>
        <end position="96"/>
    </location>
</feature>
<comment type="catalytic activity">
    <reaction evidence="2">
        <text>a 3'-end 2',3'-cyclophospho-ribonucleotide-RNA + H2O = a 3'-end 2'-phospho-ribonucleotide-RNA + H(+)</text>
        <dbReference type="Rhea" id="RHEA:11828"/>
        <dbReference type="Rhea" id="RHEA-COMP:10464"/>
        <dbReference type="Rhea" id="RHEA-COMP:17353"/>
        <dbReference type="ChEBI" id="CHEBI:15377"/>
        <dbReference type="ChEBI" id="CHEBI:15378"/>
        <dbReference type="ChEBI" id="CHEBI:83064"/>
        <dbReference type="ChEBI" id="CHEBI:173113"/>
        <dbReference type="EC" id="3.1.4.58"/>
    </reaction>
</comment>
<evidence type="ECO:0000259" key="3">
    <source>
        <dbReference type="Pfam" id="PF02834"/>
    </source>
</evidence>
<dbReference type="Proteomes" id="UP000229526">
    <property type="component" value="Unassembled WGS sequence"/>
</dbReference>
<dbReference type="NCBIfam" id="TIGR02258">
    <property type="entry name" value="2_5_ligase"/>
    <property type="match status" value="1"/>
</dbReference>
<feature type="active site" description="Proton acceptor" evidence="2">
    <location>
        <position position="135"/>
    </location>
</feature>
<dbReference type="GO" id="GO:0004113">
    <property type="term" value="F:2',3'-cyclic-nucleotide 3'-phosphodiesterase activity"/>
    <property type="evidence" value="ECO:0007669"/>
    <property type="project" value="InterPro"/>
</dbReference>
<dbReference type="InterPro" id="IPR004175">
    <property type="entry name" value="RNA_CPDase"/>
</dbReference>
<feature type="domain" description="Phosphoesterase HXTX" evidence="3">
    <location>
        <begin position="101"/>
        <end position="182"/>
    </location>
</feature>
<evidence type="ECO:0000256" key="1">
    <source>
        <dbReference type="ARBA" id="ARBA00022801"/>
    </source>
</evidence>
<keyword evidence="1 2" id="KW-0378">Hydrolase</keyword>
<sequence>MSHRLFISLPFPNSFRQPVARVLGSVEAKLLPDIFRFVDPDLWHTTLLFLGDQEEENLADIVSAIQDAVDNFSGAFESVFEKIDYGPERSNPKMLWLWGSQALSQGLEELRDELQDSLIAYGVPFAPDNRRFTAHITLARLRQGFEGQARSKREKLLSLPEINKSLSVPALVDEIQLVESVLTPAGSEYTVFGTFQLGA</sequence>
<feature type="short sequence motif" description="HXTX 1" evidence="2">
    <location>
        <begin position="44"/>
        <end position="47"/>
    </location>
</feature>
<gene>
    <name evidence="4" type="ORF">COU11_03740</name>
</gene>
<dbReference type="HAMAP" id="MF_01940">
    <property type="entry name" value="RNA_CPDase"/>
    <property type="match status" value="1"/>
</dbReference>
<feature type="short sequence motif" description="HXTX 2" evidence="2">
    <location>
        <begin position="135"/>
        <end position="138"/>
    </location>
</feature>
<dbReference type="PANTHER" id="PTHR35561:SF1">
    <property type="entry name" value="RNA 2',3'-CYCLIC PHOSPHODIESTERASE"/>
    <property type="match status" value="1"/>
</dbReference>
<comment type="caution">
    <text evidence="4">The sequence shown here is derived from an EMBL/GenBank/DDBJ whole genome shotgun (WGS) entry which is preliminary data.</text>
</comment>
<accession>A0A2H0UK80</accession>
<evidence type="ECO:0000256" key="2">
    <source>
        <dbReference type="HAMAP-Rule" id="MF_01940"/>
    </source>
</evidence>
<protein>
    <recommendedName>
        <fullName evidence="2">RNA 2',3'-cyclic phosphodiesterase</fullName>
        <shortName evidence="2">RNA 2',3'-CPDase</shortName>
        <ecNumber evidence="2">3.1.4.58</ecNumber>
    </recommendedName>
</protein>
<proteinExistence type="inferred from homology"/>
<dbReference type="PANTHER" id="PTHR35561">
    <property type="entry name" value="RNA 2',3'-CYCLIC PHOSPHODIESTERASE"/>
    <property type="match status" value="1"/>
</dbReference>
<evidence type="ECO:0000313" key="4">
    <source>
        <dbReference type="EMBL" id="PIR86790.1"/>
    </source>
</evidence>
<dbReference type="EMBL" id="PFBD01000025">
    <property type="protein sequence ID" value="PIR86790.1"/>
    <property type="molecule type" value="Genomic_DNA"/>
</dbReference>
<evidence type="ECO:0000313" key="5">
    <source>
        <dbReference type="Proteomes" id="UP000229526"/>
    </source>
</evidence>
<dbReference type="EC" id="3.1.4.58" evidence="2"/>
<name>A0A2H0UK80_9BACT</name>
<dbReference type="Gene3D" id="3.90.1140.10">
    <property type="entry name" value="Cyclic phosphodiesterase"/>
    <property type="match status" value="1"/>
</dbReference>
<dbReference type="InterPro" id="IPR014051">
    <property type="entry name" value="Phosphoesterase_HXTX"/>
</dbReference>
<dbReference type="Pfam" id="PF02834">
    <property type="entry name" value="LigT_PEase"/>
    <property type="match status" value="2"/>
</dbReference>
<reference evidence="5" key="1">
    <citation type="submission" date="2017-09" db="EMBL/GenBank/DDBJ databases">
        <title>Depth-based differentiation of microbial function through sediment-hosted aquifers and enrichment of novel symbionts in the deep terrestrial subsurface.</title>
        <authorList>
            <person name="Probst A.J."/>
            <person name="Ladd B."/>
            <person name="Jarett J.K."/>
            <person name="Geller-Mcgrath D.E."/>
            <person name="Sieber C.M.K."/>
            <person name="Emerson J.B."/>
            <person name="Anantharaman K."/>
            <person name="Thomas B.C."/>
            <person name="Malmstrom R."/>
            <person name="Stieglmeier M."/>
            <person name="Klingl A."/>
            <person name="Woyke T."/>
            <person name="Ryan C.M."/>
            <person name="Banfield J.F."/>
        </authorList>
    </citation>
    <scope>NUCLEOTIDE SEQUENCE [LARGE SCALE GENOMIC DNA]</scope>
</reference>
<organism evidence="4 5">
    <name type="scientific">Candidatus Harrisonbacteria bacterium CG10_big_fil_rev_8_21_14_0_10_49_15</name>
    <dbReference type="NCBI Taxonomy" id="1974587"/>
    <lineage>
        <taxon>Bacteria</taxon>
        <taxon>Candidatus Harrisoniibacteriota</taxon>
    </lineage>
</organism>
<dbReference type="AlphaFoldDB" id="A0A2H0UK80"/>
<dbReference type="GO" id="GO:0008664">
    <property type="term" value="F:RNA 2',3'-cyclic 3'-phosphodiesterase activity"/>
    <property type="evidence" value="ECO:0007669"/>
    <property type="project" value="UniProtKB-EC"/>
</dbReference>
<dbReference type="InterPro" id="IPR009097">
    <property type="entry name" value="Cyclic_Pdiesterase"/>
</dbReference>
<dbReference type="SUPFAM" id="SSF55144">
    <property type="entry name" value="LigT-like"/>
    <property type="match status" value="1"/>
</dbReference>
<comment type="function">
    <text evidence="2">Hydrolyzes RNA 2',3'-cyclic phosphodiester to an RNA 2'-phosphomonoester.</text>
</comment>
<comment type="similarity">
    <text evidence="2">Belongs to the 2H phosphoesterase superfamily. ThpR family.</text>
</comment>